<dbReference type="AlphaFoldDB" id="A0A5S5CXU3"/>
<organism evidence="2 3">
    <name type="scientific">Blastococcus xanthinilyticus</name>
    <dbReference type="NCBI Taxonomy" id="1564164"/>
    <lineage>
        <taxon>Bacteria</taxon>
        <taxon>Bacillati</taxon>
        <taxon>Actinomycetota</taxon>
        <taxon>Actinomycetes</taxon>
        <taxon>Geodermatophilales</taxon>
        <taxon>Geodermatophilaceae</taxon>
        <taxon>Blastococcus</taxon>
    </lineage>
</organism>
<dbReference type="RefSeq" id="WP_166532854.1">
    <property type="nucleotide sequence ID" value="NZ_VNHW01000005.1"/>
</dbReference>
<feature type="transmembrane region" description="Helical" evidence="1">
    <location>
        <begin position="24"/>
        <end position="47"/>
    </location>
</feature>
<dbReference type="Proteomes" id="UP000322499">
    <property type="component" value="Unassembled WGS sequence"/>
</dbReference>
<evidence type="ECO:0000256" key="1">
    <source>
        <dbReference type="SAM" id="Phobius"/>
    </source>
</evidence>
<proteinExistence type="predicted"/>
<accession>A0A5S5CXU3</accession>
<evidence type="ECO:0000313" key="3">
    <source>
        <dbReference type="Proteomes" id="UP000322499"/>
    </source>
</evidence>
<comment type="caution">
    <text evidence="2">The sequence shown here is derived from an EMBL/GenBank/DDBJ whole genome shotgun (WGS) entry which is preliminary data.</text>
</comment>
<protein>
    <submittedName>
        <fullName evidence="2">Uncharacterized protein</fullName>
    </submittedName>
</protein>
<keyword evidence="1" id="KW-1133">Transmembrane helix</keyword>
<reference evidence="2 3" key="1">
    <citation type="submission" date="2019-07" db="EMBL/GenBank/DDBJ databases">
        <title>Genomic Encyclopedia of Archaeal and Bacterial Type Strains, Phase II (KMG-II): from individual species to whole genera.</title>
        <authorList>
            <person name="Goeker M."/>
        </authorList>
    </citation>
    <scope>NUCLEOTIDE SEQUENCE [LARGE SCALE GENOMIC DNA]</scope>
    <source>
        <strain evidence="2 3">DSM 46842</strain>
    </source>
</reference>
<feature type="transmembrane region" description="Helical" evidence="1">
    <location>
        <begin position="67"/>
        <end position="89"/>
    </location>
</feature>
<evidence type="ECO:0000313" key="2">
    <source>
        <dbReference type="EMBL" id="TYP87914.1"/>
    </source>
</evidence>
<dbReference type="EMBL" id="VNHW01000005">
    <property type="protein sequence ID" value="TYP87914.1"/>
    <property type="molecule type" value="Genomic_DNA"/>
</dbReference>
<keyword evidence="3" id="KW-1185">Reference proteome</keyword>
<name>A0A5S5CXU3_9ACTN</name>
<feature type="transmembrane region" description="Helical" evidence="1">
    <location>
        <begin position="101"/>
        <end position="118"/>
    </location>
</feature>
<gene>
    <name evidence="2" type="ORF">BD833_10588</name>
</gene>
<keyword evidence="1" id="KW-0812">Transmembrane</keyword>
<sequence>MPASSSPTPADGSAAPETPPSVRVALALLATLAVLLLIYVVVTVLGWDGLVTALVEVGLTAEEARQYLIVNTTAPLAMGLLYGVSAWALSTHRSWGRWSGLAGTAALALLVLATMLTAGGVTLISLLLLVLSVAAAASLAARTTRDWLAAPRA</sequence>
<keyword evidence="1" id="KW-0472">Membrane</keyword>